<reference evidence="1 2" key="1">
    <citation type="journal article" date="2023" name="Plant">
        <title>Draft Genome Sequence Resource of CBPPT1, a 'Candidatus Phytoplasma trifolii'-Related Strain Associated with Potato Purple Top Disease in the Columbia Basin, U.S.A.</title>
        <authorList>
            <person name="Wei W."/>
            <person name="Shao J."/>
            <person name="Bottner-Parker K.D."/>
            <person name="Zhao Y."/>
        </authorList>
    </citation>
    <scope>NUCLEOTIDE SEQUENCE [LARGE SCALE GENOMIC DNA]</scope>
    <source>
        <strain evidence="1 2">CBPPT1</strain>
    </source>
</reference>
<dbReference type="InterPro" id="IPR027417">
    <property type="entry name" value="P-loop_NTPase"/>
</dbReference>
<keyword evidence="2" id="KW-1185">Reference proteome</keyword>
<evidence type="ECO:0000313" key="1">
    <source>
        <dbReference type="EMBL" id="MDC9031952.1"/>
    </source>
</evidence>
<dbReference type="Pfam" id="PF13177">
    <property type="entry name" value="DNA_pol3_delta2"/>
    <property type="match status" value="1"/>
</dbReference>
<name>A0ABT5LB20_9MOLU</name>
<dbReference type="Proteomes" id="UP001221763">
    <property type="component" value="Unassembled WGS sequence"/>
</dbReference>
<accession>A0ABT5LB20</accession>
<evidence type="ECO:0000313" key="2">
    <source>
        <dbReference type="Proteomes" id="UP001221763"/>
    </source>
</evidence>
<proteinExistence type="predicted"/>
<protein>
    <recommendedName>
        <fullName evidence="3">DNA polymerase III subunit delta</fullName>
    </recommendedName>
</protein>
<gene>
    <name evidence="1" type="ORF">M8044_000171</name>
</gene>
<dbReference type="Gene3D" id="3.40.50.300">
    <property type="entry name" value="P-loop containing nucleotide triphosphate hydrolases"/>
    <property type="match status" value="1"/>
</dbReference>
<organism evidence="1 2">
    <name type="scientific">Columbia Basin potato purple top phytoplasma</name>
    <dbReference type="NCBI Taxonomy" id="307134"/>
    <lineage>
        <taxon>Bacteria</taxon>
        <taxon>Bacillati</taxon>
        <taxon>Mycoplasmatota</taxon>
        <taxon>Mollicutes</taxon>
        <taxon>Acholeplasmatales</taxon>
        <taxon>Acholeplasmataceae</taxon>
        <taxon>Candidatus Phytoplasma</taxon>
        <taxon>16SrVI (Clover proliferation group)</taxon>
    </lineage>
</organism>
<dbReference type="EMBL" id="JANHJP010000003">
    <property type="protein sequence ID" value="MDC9031952.1"/>
    <property type="molecule type" value="Genomic_DNA"/>
</dbReference>
<comment type="caution">
    <text evidence="1">The sequence shown here is derived from an EMBL/GenBank/DDBJ whole genome shotgun (WGS) entry which is preliminary data.</text>
</comment>
<dbReference type="SUPFAM" id="SSF52540">
    <property type="entry name" value="P-loop containing nucleoside triphosphate hydrolases"/>
    <property type="match status" value="1"/>
</dbReference>
<evidence type="ECO:0008006" key="3">
    <source>
        <dbReference type="Google" id="ProtNLM"/>
    </source>
</evidence>
<sequence length="316" mass="38026">MKKNMKNKNNLLQKFKIIIQNQKLTHLYLIESNNDEDKTTFMFELVYDFLKNQNSAGFLNKALIQTFSYPNFYYLDSNGINITKEQILEMQLYFSKTSLVQERKVYVIDGIENISYKTSNSLLYFLENPINENTLGILFTKDHHLVLSTILSRAQFFSLDDEYNYDLVAKKYLNELDKTLISVLQKNRKIEIDNYFHDLQEFFLFFLNNLPEKTVVSKLYFHSRFLIRNKYFVNDFLCLLVSFFSDLCYKKNHFFYIWSNFLLDHLFYNKLSMQLTLDILNFLIKIEQDQNILEHRFCFIGLLIKIEKKLESYKKV</sequence>